<feature type="active site" description="Tele-phosphohistidine intermediate" evidence="1">
    <location>
        <position position="11"/>
    </location>
</feature>
<protein>
    <submittedName>
        <fullName evidence="3">Putative phosphoglycerate mutase</fullName>
    </submittedName>
</protein>
<dbReference type="SUPFAM" id="SSF53254">
    <property type="entry name" value="Phosphoglycerate mutase-like"/>
    <property type="match status" value="1"/>
</dbReference>
<keyword evidence="4" id="KW-1185">Reference proteome</keyword>
<dbReference type="PIRSF" id="PIRSF000709">
    <property type="entry name" value="6PFK_2-Ptase"/>
    <property type="match status" value="1"/>
</dbReference>
<dbReference type="InterPro" id="IPR050275">
    <property type="entry name" value="PGM_Phosphatase"/>
</dbReference>
<dbReference type="InterPro" id="IPR001345">
    <property type="entry name" value="PG/BPGM_mutase_AS"/>
</dbReference>
<accession>A0A2M9BTG5</accession>
<feature type="binding site" evidence="2">
    <location>
        <begin position="10"/>
        <end position="17"/>
    </location>
    <ligand>
        <name>substrate</name>
    </ligand>
</feature>
<dbReference type="GO" id="GO:0016791">
    <property type="term" value="F:phosphatase activity"/>
    <property type="evidence" value="ECO:0007669"/>
    <property type="project" value="TreeGrafter"/>
</dbReference>
<dbReference type="InterPro" id="IPR029033">
    <property type="entry name" value="His_PPase_superfam"/>
</dbReference>
<dbReference type="CDD" id="cd07067">
    <property type="entry name" value="HP_PGM_like"/>
    <property type="match status" value="1"/>
</dbReference>
<dbReference type="OrthoDB" id="9782128at2"/>
<evidence type="ECO:0000256" key="1">
    <source>
        <dbReference type="PIRSR" id="PIRSR613078-1"/>
    </source>
</evidence>
<organism evidence="3 4">
    <name type="scientific">Hymenobacter chitinivorans DSM 11115</name>
    <dbReference type="NCBI Taxonomy" id="1121954"/>
    <lineage>
        <taxon>Bacteria</taxon>
        <taxon>Pseudomonadati</taxon>
        <taxon>Bacteroidota</taxon>
        <taxon>Cytophagia</taxon>
        <taxon>Cytophagales</taxon>
        <taxon>Hymenobacteraceae</taxon>
        <taxon>Hymenobacter</taxon>
    </lineage>
</organism>
<gene>
    <name evidence="3" type="ORF">CLV45_2640</name>
</gene>
<proteinExistence type="predicted"/>
<dbReference type="EMBL" id="PGFA01000001">
    <property type="protein sequence ID" value="PJJ61202.1"/>
    <property type="molecule type" value="Genomic_DNA"/>
</dbReference>
<name>A0A2M9BTG5_9BACT</name>
<sequence>MSVKKIYLIRHGQTDFNVAGIVQGSGVDSDLNAAGHRQAAHFFAAYQHLPFDKVYTSTLKRTHQSVQGFLDLGLPHEEHAGLNEISWGVREGMRITPEEDEEYNGVLQQWKRGETHARLLGGESPDEVAARQRPFIELLRSRPEEETVLVCMHGRAMRVLLCQLLHYPLSAMDSFEHRNLCLYKLHYTGSLFSVSSFLDVTHLQNCLS</sequence>
<dbReference type="AlphaFoldDB" id="A0A2M9BTG5"/>
<evidence type="ECO:0000256" key="2">
    <source>
        <dbReference type="PIRSR" id="PIRSR613078-2"/>
    </source>
</evidence>
<dbReference type="SMART" id="SM00855">
    <property type="entry name" value="PGAM"/>
    <property type="match status" value="1"/>
</dbReference>
<dbReference type="Gene3D" id="3.40.50.1240">
    <property type="entry name" value="Phosphoglycerate mutase-like"/>
    <property type="match status" value="1"/>
</dbReference>
<comment type="caution">
    <text evidence="3">The sequence shown here is derived from an EMBL/GenBank/DDBJ whole genome shotgun (WGS) entry which is preliminary data.</text>
</comment>
<reference evidence="3 4" key="1">
    <citation type="submission" date="2017-11" db="EMBL/GenBank/DDBJ databases">
        <title>Genomic Encyclopedia of Archaeal and Bacterial Type Strains, Phase II (KMG-II): From Individual Species to Whole Genera.</title>
        <authorList>
            <person name="Goeker M."/>
        </authorList>
    </citation>
    <scope>NUCLEOTIDE SEQUENCE [LARGE SCALE GENOMIC DNA]</scope>
    <source>
        <strain evidence="3 4">DSM 11115</strain>
    </source>
</reference>
<dbReference type="PANTHER" id="PTHR48100">
    <property type="entry name" value="BROAD-SPECIFICITY PHOSPHATASE YOR283W-RELATED"/>
    <property type="match status" value="1"/>
</dbReference>
<dbReference type="PROSITE" id="PS00175">
    <property type="entry name" value="PG_MUTASE"/>
    <property type="match status" value="1"/>
</dbReference>
<dbReference type="InterPro" id="IPR013078">
    <property type="entry name" value="His_Pase_superF_clade-1"/>
</dbReference>
<dbReference type="Proteomes" id="UP000228535">
    <property type="component" value="Unassembled WGS sequence"/>
</dbReference>
<dbReference type="RefSeq" id="WP_100336814.1">
    <property type="nucleotide sequence ID" value="NZ_PGFA01000001.1"/>
</dbReference>
<dbReference type="Pfam" id="PF00300">
    <property type="entry name" value="His_Phos_1"/>
    <property type="match status" value="1"/>
</dbReference>
<evidence type="ECO:0000313" key="4">
    <source>
        <dbReference type="Proteomes" id="UP000228535"/>
    </source>
</evidence>
<feature type="binding site" evidence="2">
    <location>
        <position position="61"/>
    </location>
    <ligand>
        <name>substrate</name>
    </ligand>
</feature>
<evidence type="ECO:0000313" key="3">
    <source>
        <dbReference type="EMBL" id="PJJ61202.1"/>
    </source>
</evidence>
<feature type="active site" description="Proton donor/acceptor" evidence="1">
    <location>
        <position position="84"/>
    </location>
</feature>